<protein>
    <submittedName>
        <fullName evidence="2">Thioredoxin domain-containing protein</fullName>
    </submittedName>
</protein>
<evidence type="ECO:0000259" key="1">
    <source>
        <dbReference type="Pfam" id="PF03190"/>
    </source>
</evidence>
<dbReference type="InterPro" id="IPR004879">
    <property type="entry name" value="Ssp411-like_TRX"/>
</dbReference>
<feature type="domain" description="Spermatogenesis-associated protein 20-like TRX" evidence="1">
    <location>
        <begin position="6"/>
        <end position="166"/>
    </location>
</feature>
<dbReference type="PANTHER" id="PTHR42899">
    <property type="entry name" value="SPERMATOGENESIS-ASSOCIATED PROTEIN 20"/>
    <property type="match status" value="1"/>
</dbReference>
<dbReference type="Gene3D" id="3.40.30.10">
    <property type="entry name" value="Glutaredoxin"/>
    <property type="match status" value="1"/>
</dbReference>
<reference evidence="3" key="1">
    <citation type="submission" date="2017-11" db="EMBL/GenBank/DDBJ databases">
        <authorList>
            <person name="Kuznetsova I."/>
            <person name="Sazanova A."/>
            <person name="Chirak E."/>
            <person name="Safronova V."/>
            <person name="Willems A."/>
        </authorList>
    </citation>
    <scope>NUCLEOTIDE SEQUENCE [LARGE SCALE GENOMIC DNA]</scope>
    <source>
        <strain evidence="3">STM 196</strain>
    </source>
</reference>
<evidence type="ECO:0000313" key="2">
    <source>
        <dbReference type="EMBL" id="PSH63826.1"/>
    </source>
</evidence>
<proteinExistence type="predicted"/>
<dbReference type="SUPFAM" id="SSF52833">
    <property type="entry name" value="Thioredoxin-like"/>
    <property type="match status" value="1"/>
</dbReference>
<dbReference type="AlphaFoldDB" id="A0A2P7BBK3"/>
<dbReference type="GO" id="GO:0005975">
    <property type="term" value="P:carbohydrate metabolic process"/>
    <property type="evidence" value="ECO:0007669"/>
    <property type="project" value="InterPro"/>
</dbReference>
<dbReference type="InterPro" id="IPR012341">
    <property type="entry name" value="6hp_glycosidase-like_sf"/>
</dbReference>
<dbReference type="Gene3D" id="1.50.10.10">
    <property type="match status" value="1"/>
</dbReference>
<dbReference type="Pfam" id="PF03190">
    <property type="entry name" value="Thioredox_DsbH"/>
    <property type="match status" value="1"/>
</dbReference>
<gene>
    <name evidence="2" type="ORF">CU102_22675</name>
</gene>
<dbReference type="CDD" id="cd02955">
    <property type="entry name" value="SSP411"/>
    <property type="match status" value="1"/>
</dbReference>
<dbReference type="Proteomes" id="UP000241444">
    <property type="component" value="Unassembled WGS sequence"/>
</dbReference>
<evidence type="ECO:0000313" key="3">
    <source>
        <dbReference type="Proteomes" id="UP000241444"/>
    </source>
</evidence>
<dbReference type="OrthoDB" id="9762614at2"/>
<sequence length="668" mass="74800">MYSQANLLGHESSPYLRQHAANPVHWRPWGTSALDEARDTGKPILLSVGYAACHWCHVMAHECFEDSEVAELMNALYVNVKVDREERPDIDQIYMASLAAMGEQGGWPLTMFLTSEGKPFWGGTYFPKHSRYGRPGFLDVLRTIGNVWKDDRIRVEQNVNAITTHVSTRLDAKAEASPIDQRLFDQFAGNVFGMMDLGKGGLSGAPKFPNVPFMDALWLSWLRTGTKDHRDAFLKSLKTMLQGGIYDHLGGGLSRYAVDDDWLVPHFEKMLYDNAQLIRHATYAFAETGHALFRSRIEETVAWLHREMLVDGRFASSLDADSEGEEGRFYVWSSGEIPDNPEFASFRTVYDVREEGNWEGKTILNRLHSLDALDRDTEAQLAKARQELWLLREQRVRPGRDDKALTDWNGLMIRGLAEAARVFDRADWLDMALRCYHSISESMVNGRLPHSVLGDSRLFPGLSSDYAAMINAALSLYQATQDEIFIADARHWLAALDTSHRTEDGGYALSAADSADVIIRVRGDQDEAIPSATSQIIEAMTRLAVATGDDSLRQRAETIAEIALGRVLQQQYGQAGVLNSASLLLEPMKLVLVTPRGDHELRQSADHCPDPRRTDIWIEFRKDEKIELVPGGGVVTIKKPAAYLCRGLVCLAPVETAAELESLLRRAP</sequence>
<dbReference type="InterPro" id="IPR008928">
    <property type="entry name" value="6-hairpin_glycosidase_sf"/>
</dbReference>
<accession>A0A2P7BBK3</accession>
<keyword evidence="3" id="KW-1185">Reference proteome</keyword>
<dbReference type="SUPFAM" id="SSF48208">
    <property type="entry name" value="Six-hairpin glycosidases"/>
    <property type="match status" value="1"/>
</dbReference>
<dbReference type="InterPro" id="IPR024705">
    <property type="entry name" value="Ssp411"/>
</dbReference>
<dbReference type="PANTHER" id="PTHR42899:SF1">
    <property type="entry name" value="SPERMATOGENESIS-ASSOCIATED PROTEIN 20"/>
    <property type="match status" value="1"/>
</dbReference>
<dbReference type="EMBL" id="PGGO01000022">
    <property type="protein sequence ID" value="PSH63826.1"/>
    <property type="molecule type" value="Genomic_DNA"/>
</dbReference>
<organism evidence="2 3">
    <name type="scientific">Phyllobacterium brassicacearum</name>
    <dbReference type="NCBI Taxonomy" id="314235"/>
    <lineage>
        <taxon>Bacteria</taxon>
        <taxon>Pseudomonadati</taxon>
        <taxon>Pseudomonadota</taxon>
        <taxon>Alphaproteobacteria</taxon>
        <taxon>Hyphomicrobiales</taxon>
        <taxon>Phyllobacteriaceae</taxon>
        <taxon>Phyllobacterium</taxon>
    </lineage>
</organism>
<dbReference type="PIRSF" id="PIRSF006402">
    <property type="entry name" value="UCP006402_thioredoxin"/>
    <property type="match status" value="1"/>
</dbReference>
<comment type="caution">
    <text evidence="2">The sequence shown here is derived from an EMBL/GenBank/DDBJ whole genome shotgun (WGS) entry which is preliminary data.</text>
</comment>
<dbReference type="InterPro" id="IPR036249">
    <property type="entry name" value="Thioredoxin-like_sf"/>
</dbReference>
<dbReference type="RefSeq" id="WP_106713367.1">
    <property type="nucleotide sequence ID" value="NZ_PGGO01000022.1"/>
</dbReference>
<name>A0A2P7BBK3_9HYPH</name>